<evidence type="ECO:0000259" key="3">
    <source>
        <dbReference type="Pfam" id="PF17802"/>
    </source>
</evidence>
<proteinExistence type="predicted"/>
<dbReference type="SUPFAM" id="SSF49478">
    <property type="entry name" value="Cna protein B-type domain"/>
    <property type="match status" value="1"/>
</dbReference>
<keyword evidence="5" id="KW-1185">Reference proteome</keyword>
<dbReference type="SUPFAM" id="SSF49401">
    <property type="entry name" value="Bacterial adhesins"/>
    <property type="match status" value="1"/>
</dbReference>
<feature type="transmembrane region" description="Helical" evidence="1">
    <location>
        <begin position="513"/>
        <end position="532"/>
    </location>
</feature>
<dbReference type="GO" id="GO:0005975">
    <property type="term" value="P:carbohydrate metabolic process"/>
    <property type="evidence" value="ECO:0007669"/>
    <property type="project" value="UniProtKB-ARBA"/>
</dbReference>
<dbReference type="InterPro" id="IPR008966">
    <property type="entry name" value="Adhesion_dom_sf"/>
</dbReference>
<evidence type="ECO:0000256" key="2">
    <source>
        <dbReference type="SAM" id="SignalP"/>
    </source>
</evidence>
<gene>
    <name evidence="4" type="ORF">B5G21_08985</name>
</gene>
<reference evidence="5" key="1">
    <citation type="submission" date="2017-04" db="EMBL/GenBank/DDBJ databases">
        <title>Function of individual gut microbiota members based on whole genome sequencing of pure cultures obtained from chicken caecum.</title>
        <authorList>
            <person name="Medvecky M."/>
            <person name="Cejkova D."/>
            <person name="Polansky O."/>
            <person name="Karasova D."/>
            <person name="Kubasova T."/>
            <person name="Cizek A."/>
            <person name="Rychlik I."/>
        </authorList>
    </citation>
    <scope>NUCLEOTIDE SEQUENCE [LARGE SCALE GENOMIC DNA]</scope>
    <source>
        <strain evidence="5">An70</strain>
    </source>
</reference>
<feature type="signal peptide" evidence="2">
    <location>
        <begin position="1"/>
        <end position="26"/>
    </location>
</feature>
<dbReference type="AlphaFoldDB" id="A0A1Y3TZ52"/>
<dbReference type="NCBIfam" id="TIGR01167">
    <property type="entry name" value="LPXTG_anchor"/>
    <property type="match status" value="1"/>
</dbReference>
<dbReference type="InterPro" id="IPR048052">
    <property type="entry name" value="FM1-like"/>
</dbReference>
<evidence type="ECO:0000313" key="5">
    <source>
        <dbReference type="Proteomes" id="UP000196560"/>
    </source>
</evidence>
<evidence type="ECO:0000313" key="4">
    <source>
        <dbReference type="EMBL" id="OUN41763.1"/>
    </source>
</evidence>
<feature type="domain" description="SpaA-like prealbumin fold" evidence="3">
    <location>
        <begin position="372"/>
        <end position="467"/>
    </location>
</feature>
<accession>A0A1Y3TZ52</accession>
<keyword evidence="1" id="KW-1133">Transmembrane helix</keyword>
<evidence type="ECO:0000256" key="1">
    <source>
        <dbReference type="SAM" id="Phobius"/>
    </source>
</evidence>
<dbReference type="Gene3D" id="2.60.40.10">
    <property type="entry name" value="Immunoglobulins"/>
    <property type="match status" value="1"/>
</dbReference>
<dbReference type="NCBIfam" id="TIGR04226">
    <property type="entry name" value="RrgB_K2N_iso_D2"/>
    <property type="match status" value="1"/>
</dbReference>
<sequence>MKAMRKVGAVLLAMLAMVCFAVPAFAVPGDDYARPFSITIENKSDAVTMKGVTFEAYKLFDVTYSDVTPDADTAYAYTLDDEFADFLPWTPAGGAEITTSAALVEYISGLQPNSAQLNEFATAIHTYATGHTIAPGGTAEGAAANTVTINVTDPGYYLVVAADNVPSTADPNVTVTALAALTTTNPTPTIDLKADAPTIEKKVRENQNATWDDVADYNVGDSVEFLLTGTVPTQLTGYTNYYYRFHDTLSAGLTVNQDSIVVYREGGLEEGGTFNEDAVVEPSNYTVEFTGLGDGCDMHVTLNSAYVMAHPGEHVYVYYTAEVNEDALISNNVTIDPNTNTANIEFSNNPYNDDDRDKTPDDKVRVYSYGFNVFKHDDENQPLAGAEFMLYTDEACLHEVPLIADDTNTYRVPTDDETGAVIHSITTDVTGAFVINGLDAGTYYLKELTPPDGYYALDEPIKVTITAVRGDAAGEQVVNDVQISQDDTTDVKQVAVLNSTSPLLPTTGGMGTTIFYVVGAVLVVGAGVGVVVKRRMAAK</sequence>
<dbReference type="InterPro" id="IPR041033">
    <property type="entry name" value="SpaA_PFL_dom_1"/>
</dbReference>
<dbReference type="Gene3D" id="2.60.40.740">
    <property type="match status" value="1"/>
</dbReference>
<organism evidence="4 5">
    <name type="scientific">Enorma massiliensis</name>
    <dbReference type="NCBI Taxonomy" id="1472761"/>
    <lineage>
        <taxon>Bacteria</taxon>
        <taxon>Bacillati</taxon>
        <taxon>Actinomycetota</taxon>
        <taxon>Coriobacteriia</taxon>
        <taxon>Coriobacteriales</taxon>
        <taxon>Coriobacteriaceae</taxon>
        <taxon>Enorma</taxon>
    </lineage>
</organism>
<dbReference type="EMBL" id="NFHO01000011">
    <property type="protein sequence ID" value="OUN41763.1"/>
    <property type="molecule type" value="Genomic_DNA"/>
</dbReference>
<dbReference type="InterPro" id="IPR013783">
    <property type="entry name" value="Ig-like_fold"/>
</dbReference>
<dbReference type="Pfam" id="PF17802">
    <property type="entry name" value="SpaA"/>
    <property type="match status" value="1"/>
</dbReference>
<comment type="caution">
    <text evidence="4">The sequence shown here is derived from an EMBL/GenBank/DDBJ whole genome shotgun (WGS) entry which is preliminary data.</text>
</comment>
<name>A0A1Y3TZ52_9ACTN</name>
<dbReference type="Proteomes" id="UP000196560">
    <property type="component" value="Unassembled WGS sequence"/>
</dbReference>
<dbReference type="NCBIfam" id="NF033902">
    <property type="entry name" value="iso_D2_wall_anc"/>
    <property type="match status" value="1"/>
</dbReference>
<keyword evidence="1" id="KW-0472">Membrane</keyword>
<dbReference type="InterPro" id="IPR026466">
    <property type="entry name" value="Fim_isopep_form_D2_dom"/>
</dbReference>
<protein>
    <recommendedName>
        <fullName evidence="3">SpaA-like prealbumin fold domain-containing protein</fullName>
    </recommendedName>
</protein>
<dbReference type="RefSeq" id="WP_087186898.1">
    <property type="nucleotide sequence ID" value="NZ_NFHO01000011.1"/>
</dbReference>
<keyword evidence="2" id="KW-0732">Signal</keyword>
<keyword evidence="1" id="KW-0812">Transmembrane</keyword>
<feature type="chain" id="PRO_5012327883" description="SpaA-like prealbumin fold domain-containing protein" evidence="2">
    <location>
        <begin position="27"/>
        <end position="539"/>
    </location>
</feature>